<dbReference type="AlphaFoldDB" id="A0A833W9Z1"/>
<dbReference type="PANTHER" id="PTHR20908:SF1">
    <property type="entry name" value="LD15586P"/>
    <property type="match status" value="1"/>
</dbReference>
<dbReference type="PANTHER" id="PTHR20908">
    <property type="entry name" value="LD15586P"/>
    <property type="match status" value="1"/>
</dbReference>
<evidence type="ECO:0000313" key="1">
    <source>
        <dbReference type="EMBL" id="KAF3429327.1"/>
    </source>
</evidence>
<dbReference type="EMBL" id="WNWW01000166">
    <property type="protein sequence ID" value="KAF3429327.1"/>
    <property type="molecule type" value="Genomic_DNA"/>
</dbReference>
<dbReference type="Pfam" id="PF05705">
    <property type="entry name" value="DUF829"/>
    <property type="match status" value="1"/>
</dbReference>
<sequence length="318" mass="37356">MIAGRMLSTLVRTRLTYCAKPQLLKQRQNLVTYTMFLLVCKLSSYQVTKNIEHISQNNRVRTDKTIWNFNHEENKPLLVLLSWLLPKRAHVMKYVDLYLQQEFDVLLVSITPWQLLWPTKGSRLVAADLIEFLAKEQNYQQILLHGFSVAGYMWGEVLDLLQHDPQKCNDIFNRIVGQVWDSLADVNDLAVGTPRALFPKNEMLQNIGQKYFEYHLKTFYKQSTQYYIRSSQLFHTNTLHKPALMFVSKTDTVSSLTSNLRVKESWDSLGTKTYMKIFEKSSHVEHYRKYPKEYTAELYAFLNQLNLMQKEKKVGVQV</sequence>
<dbReference type="Gene3D" id="3.40.50.1820">
    <property type="entry name" value="alpha/beta hydrolase"/>
    <property type="match status" value="1"/>
</dbReference>
<accession>A0A833W9Z1</accession>
<dbReference type="InterPro" id="IPR029058">
    <property type="entry name" value="AB_hydrolase_fold"/>
</dbReference>
<gene>
    <name evidence="1" type="ORF">E2986_05729</name>
</gene>
<evidence type="ECO:0000313" key="2">
    <source>
        <dbReference type="Proteomes" id="UP000655588"/>
    </source>
</evidence>
<dbReference type="GO" id="GO:0017171">
    <property type="term" value="F:serine hydrolase activity"/>
    <property type="evidence" value="ECO:0007669"/>
    <property type="project" value="TreeGrafter"/>
</dbReference>
<name>A0A833W9Z1_9HYME</name>
<keyword evidence="2" id="KW-1185">Reference proteome</keyword>
<dbReference type="Proteomes" id="UP000655588">
    <property type="component" value="Unassembled WGS sequence"/>
</dbReference>
<reference evidence="1" key="1">
    <citation type="submission" date="2019-11" db="EMBL/GenBank/DDBJ databases">
        <title>The nuclear and mitochondrial genomes of Frieseomelitta varia - a highly eusocial stingless bee (Meliponini) with a permanently sterile worker caste.</title>
        <authorList>
            <person name="Freitas F.C.P."/>
            <person name="Lourenco A.P."/>
            <person name="Nunes F.M.F."/>
            <person name="Paschoal A.R."/>
            <person name="Abreu F.C.P."/>
            <person name="Barbin F.O."/>
            <person name="Bataglia L."/>
            <person name="Cardoso-Junior C.A.M."/>
            <person name="Cervoni M.S."/>
            <person name="Silva S.R."/>
            <person name="Dalarmi F."/>
            <person name="Del Lama M.A."/>
            <person name="Depintor T.S."/>
            <person name="Ferreira K.M."/>
            <person name="Goria P.S."/>
            <person name="Jaskot M.C."/>
            <person name="Lago D.C."/>
            <person name="Luna-Lucena D."/>
            <person name="Moda L.M."/>
            <person name="Nascimento L."/>
            <person name="Pedrino M."/>
            <person name="Rabico F.O."/>
            <person name="Sanches F.C."/>
            <person name="Santos D.E."/>
            <person name="Santos C.G."/>
            <person name="Vieira J."/>
            <person name="Lopes T.F."/>
            <person name="Barchuk A.R."/>
            <person name="Hartfelder K."/>
            <person name="Simoes Z.L.P."/>
            <person name="Bitondi M.M.G."/>
            <person name="Pinheiro D.G."/>
        </authorList>
    </citation>
    <scope>NUCLEOTIDE SEQUENCE</scope>
    <source>
        <strain evidence="1">USP_RPSP 00005682</strain>
        <tissue evidence="1">Whole individual</tissue>
    </source>
</reference>
<organism evidence="1 2">
    <name type="scientific">Frieseomelitta varia</name>
    <dbReference type="NCBI Taxonomy" id="561572"/>
    <lineage>
        <taxon>Eukaryota</taxon>
        <taxon>Metazoa</taxon>
        <taxon>Ecdysozoa</taxon>
        <taxon>Arthropoda</taxon>
        <taxon>Hexapoda</taxon>
        <taxon>Insecta</taxon>
        <taxon>Pterygota</taxon>
        <taxon>Neoptera</taxon>
        <taxon>Endopterygota</taxon>
        <taxon>Hymenoptera</taxon>
        <taxon>Apocrita</taxon>
        <taxon>Aculeata</taxon>
        <taxon>Apoidea</taxon>
        <taxon>Anthophila</taxon>
        <taxon>Apidae</taxon>
        <taxon>Frieseomelitta</taxon>
    </lineage>
</organism>
<protein>
    <recommendedName>
        <fullName evidence="3">Transmembrane protein 53</fullName>
    </recommendedName>
</protein>
<comment type="caution">
    <text evidence="1">The sequence shown here is derived from an EMBL/GenBank/DDBJ whole genome shotgun (WGS) entry which is preliminary data.</text>
</comment>
<dbReference type="SUPFAM" id="SSF53474">
    <property type="entry name" value="alpha/beta-Hydrolases"/>
    <property type="match status" value="1"/>
</dbReference>
<evidence type="ECO:0008006" key="3">
    <source>
        <dbReference type="Google" id="ProtNLM"/>
    </source>
</evidence>
<proteinExistence type="predicted"/>
<dbReference type="InterPro" id="IPR008547">
    <property type="entry name" value="DUF829_TMEM53"/>
</dbReference>